<proteinExistence type="predicted"/>
<protein>
    <submittedName>
        <fullName evidence="1">Uncharacterized protein</fullName>
    </submittedName>
</protein>
<dbReference type="EMBL" id="GBXM01009341">
    <property type="protein sequence ID" value="JAH99236.1"/>
    <property type="molecule type" value="Transcribed_RNA"/>
</dbReference>
<evidence type="ECO:0000313" key="1">
    <source>
        <dbReference type="EMBL" id="JAH99236.1"/>
    </source>
</evidence>
<accession>A0A0E9X9Y6</accession>
<reference evidence="1" key="2">
    <citation type="journal article" date="2015" name="Fish Shellfish Immunol.">
        <title>Early steps in the European eel (Anguilla anguilla)-Vibrio vulnificus interaction in the gills: Role of the RtxA13 toxin.</title>
        <authorList>
            <person name="Callol A."/>
            <person name="Pajuelo D."/>
            <person name="Ebbesson L."/>
            <person name="Teles M."/>
            <person name="MacKenzie S."/>
            <person name="Amaro C."/>
        </authorList>
    </citation>
    <scope>NUCLEOTIDE SEQUENCE</scope>
</reference>
<reference evidence="1" key="1">
    <citation type="submission" date="2014-11" db="EMBL/GenBank/DDBJ databases">
        <authorList>
            <person name="Amaro Gonzalez C."/>
        </authorList>
    </citation>
    <scope>NUCLEOTIDE SEQUENCE</scope>
</reference>
<dbReference type="AlphaFoldDB" id="A0A0E9X9Y6"/>
<name>A0A0E9X9Y6_ANGAN</name>
<organism evidence="1">
    <name type="scientific">Anguilla anguilla</name>
    <name type="common">European freshwater eel</name>
    <name type="synonym">Muraena anguilla</name>
    <dbReference type="NCBI Taxonomy" id="7936"/>
    <lineage>
        <taxon>Eukaryota</taxon>
        <taxon>Metazoa</taxon>
        <taxon>Chordata</taxon>
        <taxon>Craniata</taxon>
        <taxon>Vertebrata</taxon>
        <taxon>Euteleostomi</taxon>
        <taxon>Actinopterygii</taxon>
        <taxon>Neopterygii</taxon>
        <taxon>Teleostei</taxon>
        <taxon>Anguilliformes</taxon>
        <taxon>Anguillidae</taxon>
        <taxon>Anguilla</taxon>
    </lineage>
</organism>
<sequence length="54" mass="5959">MVHRFIKVTTGLLSGKKSGNALRQNKILTSVQKYKMPLCSVVLVFHSPTQSASQ</sequence>